<accession>A0A0D8XQF8</accession>
<reference evidence="2 3" key="1">
    <citation type="submission" date="2013-11" db="EMBL/GenBank/DDBJ databases">
        <title>Draft genome of the bovine lungworm Dictyocaulus viviparus.</title>
        <authorList>
            <person name="Mitreva M."/>
        </authorList>
    </citation>
    <scope>NUCLEOTIDE SEQUENCE [LARGE SCALE GENOMIC DNA]</scope>
    <source>
        <strain evidence="2 3">HannoverDv2000</strain>
    </source>
</reference>
<keyword evidence="1" id="KW-1133">Transmembrane helix</keyword>
<keyword evidence="1" id="KW-0472">Membrane</keyword>
<dbReference type="AlphaFoldDB" id="A0A0D8XQF8"/>
<keyword evidence="3" id="KW-1185">Reference proteome</keyword>
<dbReference type="Proteomes" id="UP000053766">
    <property type="component" value="Unassembled WGS sequence"/>
</dbReference>
<dbReference type="OrthoDB" id="187171at2759"/>
<organism evidence="2 3">
    <name type="scientific">Dictyocaulus viviparus</name>
    <name type="common">Bovine lungworm</name>
    <dbReference type="NCBI Taxonomy" id="29172"/>
    <lineage>
        <taxon>Eukaryota</taxon>
        <taxon>Metazoa</taxon>
        <taxon>Ecdysozoa</taxon>
        <taxon>Nematoda</taxon>
        <taxon>Chromadorea</taxon>
        <taxon>Rhabditida</taxon>
        <taxon>Rhabditina</taxon>
        <taxon>Rhabditomorpha</taxon>
        <taxon>Strongyloidea</taxon>
        <taxon>Metastrongylidae</taxon>
        <taxon>Dictyocaulus</taxon>
    </lineage>
</organism>
<protein>
    <submittedName>
        <fullName evidence="2">Uncharacterized protein</fullName>
    </submittedName>
</protein>
<feature type="transmembrane region" description="Helical" evidence="1">
    <location>
        <begin position="50"/>
        <end position="70"/>
    </location>
</feature>
<keyword evidence="1" id="KW-0812">Transmembrane</keyword>
<evidence type="ECO:0000256" key="1">
    <source>
        <dbReference type="SAM" id="Phobius"/>
    </source>
</evidence>
<dbReference type="STRING" id="29172.A0A0D8XQF8"/>
<name>A0A0D8XQF8_DICVI</name>
<reference evidence="3" key="2">
    <citation type="journal article" date="2016" name="Sci. Rep.">
        <title>Dictyocaulus viviparus genome, variome and transcriptome elucidate lungworm biology and support future intervention.</title>
        <authorList>
            <person name="McNulty S.N."/>
            <person name="Strube C."/>
            <person name="Rosa B.A."/>
            <person name="Martin J.C."/>
            <person name="Tyagi R."/>
            <person name="Choi Y.J."/>
            <person name="Wang Q."/>
            <person name="Hallsworth Pepin K."/>
            <person name="Zhang X."/>
            <person name="Ozersky P."/>
            <person name="Wilson R.K."/>
            <person name="Sternberg P.W."/>
            <person name="Gasser R.B."/>
            <person name="Mitreva M."/>
        </authorList>
    </citation>
    <scope>NUCLEOTIDE SEQUENCE [LARGE SCALE GENOMIC DNA]</scope>
    <source>
        <strain evidence="3">HannoverDv2000</strain>
    </source>
</reference>
<gene>
    <name evidence="2" type="ORF">DICVIV_07035</name>
</gene>
<proteinExistence type="predicted"/>
<sequence length="125" mass="14622">MLFSIPAAVVIHYEGTHSGIPDIENFPFRILSLWFTSFSFWFADRLLCDLWLWLGNSFPIILMLYCFFLSDTLQLFGISRIKVDQSFLSPTFHFEKEDVNLEILTHLYSDLKHSLKNDQPSAQLN</sequence>
<evidence type="ECO:0000313" key="3">
    <source>
        <dbReference type="Proteomes" id="UP000053766"/>
    </source>
</evidence>
<evidence type="ECO:0000313" key="2">
    <source>
        <dbReference type="EMBL" id="KJH46883.1"/>
    </source>
</evidence>
<dbReference type="EMBL" id="KN716330">
    <property type="protein sequence ID" value="KJH46883.1"/>
    <property type="molecule type" value="Genomic_DNA"/>
</dbReference>